<keyword evidence="1" id="KW-1133">Transmembrane helix</keyword>
<dbReference type="AlphaFoldDB" id="A0A7S8FF72"/>
<keyword evidence="1" id="KW-0472">Membrane</keyword>
<feature type="transmembrane region" description="Helical" evidence="1">
    <location>
        <begin position="173"/>
        <end position="194"/>
    </location>
</feature>
<evidence type="ECO:0000256" key="1">
    <source>
        <dbReference type="SAM" id="Phobius"/>
    </source>
</evidence>
<organism evidence="3 4">
    <name type="scientific">Candidatus Nitrospira kreftii</name>
    <dbReference type="NCBI Taxonomy" id="2652173"/>
    <lineage>
        <taxon>Bacteria</taxon>
        <taxon>Pseudomonadati</taxon>
        <taxon>Nitrospirota</taxon>
        <taxon>Nitrospiria</taxon>
        <taxon>Nitrospirales</taxon>
        <taxon>Nitrospiraceae</taxon>
        <taxon>Nitrospira</taxon>
    </lineage>
</organism>
<dbReference type="Proteomes" id="UP000593737">
    <property type="component" value="Chromosome"/>
</dbReference>
<protein>
    <recommendedName>
        <fullName evidence="5">Secreted protein</fullName>
    </recommendedName>
</protein>
<dbReference type="KEGG" id="nkf:Nkreftii_002556"/>
<feature type="signal peptide" evidence="2">
    <location>
        <begin position="1"/>
        <end position="31"/>
    </location>
</feature>
<accession>A0A7S8FF72</accession>
<name>A0A7S8FF72_9BACT</name>
<gene>
    <name evidence="3" type="ORF">Nkreftii_002556</name>
</gene>
<evidence type="ECO:0000313" key="4">
    <source>
        <dbReference type="Proteomes" id="UP000593737"/>
    </source>
</evidence>
<feature type="transmembrane region" description="Helical" evidence="1">
    <location>
        <begin position="200"/>
        <end position="220"/>
    </location>
</feature>
<feature type="chain" id="PRO_5032689125" description="Secreted protein" evidence="2">
    <location>
        <begin position="32"/>
        <end position="228"/>
    </location>
</feature>
<evidence type="ECO:0008006" key="5">
    <source>
        <dbReference type="Google" id="ProtNLM"/>
    </source>
</evidence>
<dbReference type="EMBL" id="CP047423">
    <property type="protein sequence ID" value="QPD04782.1"/>
    <property type="molecule type" value="Genomic_DNA"/>
</dbReference>
<evidence type="ECO:0000256" key="2">
    <source>
        <dbReference type="SAM" id="SignalP"/>
    </source>
</evidence>
<evidence type="ECO:0000313" key="3">
    <source>
        <dbReference type="EMBL" id="QPD04782.1"/>
    </source>
</evidence>
<keyword evidence="1" id="KW-0812">Transmembrane</keyword>
<sequence>MRMIKPWFRRGGILAAGLVLCSGLVATPAMAASITYNFTGDVREVNPLVSSQFNNSMTMKGSMTVDMADQEPGDSSYGFYEVQSFNVTIGGYTATLRPSSAGSIEILNDLLTNTGSLTDGLFAAMEQINGNNVNLLGPRFFAISLFGPDTLFGSDALLMSPPSVSSFNEVNDFRLVFGLIGVPGVVSGVVTSLTAVPLPAAVLLFGAGLILLVGLGAGGLRNLHGAKA</sequence>
<proteinExistence type="predicted"/>
<reference evidence="3 4" key="1">
    <citation type="journal article" date="2020" name="ISME J.">
        <title>Enrichment and physiological characterization of a novel comammox Nitrospira indicates ammonium inhibition of complete nitrification.</title>
        <authorList>
            <person name="Sakoula D."/>
            <person name="Koch H."/>
            <person name="Frank J."/>
            <person name="Jetten M.S.M."/>
            <person name="van Kessel M.A.H.J."/>
            <person name="Lucker S."/>
        </authorList>
    </citation>
    <scope>NUCLEOTIDE SEQUENCE [LARGE SCALE GENOMIC DNA]</scope>
    <source>
        <strain evidence="3">Comreactor17</strain>
    </source>
</reference>
<keyword evidence="2" id="KW-0732">Signal</keyword>